<evidence type="ECO:0000256" key="3">
    <source>
        <dbReference type="ARBA" id="ARBA00022679"/>
    </source>
</evidence>
<dbReference type="SUPFAM" id="SSF57783">
    <property type="entry name" value="Zinc beta-ribbon"/>
    <property type="match status" value="1"/>
</dbReference>
<dbReference type="PANTHER" id="PTHR30313">
    <property type="entry name" value="DNA PRIMASE"/>
    <property type="match status" value="1"/>
</dbReference>
<name>A0A2H0VGA1_9BACT</name>
<evidence type="ECO:0000313" key="16">
    <source>
        <dbReference type="Proteomes" id="UP000231466"/>
    </source>
</evidence>
<dbReference type="CDD" id="cd03364">
    <property type="entry name" value="TOPRIM_DnaG_primases"/>
    <property type="match status" value="1"/>
</dbReference>
<dbReference type="SUPFAM" id="SSF56731">
    <property type="entry name" value="DNA primase core"/>
    <property type="match status" value="1"/>
</dbReference>
<dbReference type="AlphaFoldDB" id="A0A2H0VGA1"/>
<dbReference type="PIRSF" id="PIRSF002811">
    <property type="entry name" value="DnaG"/>
    <property type="match status" value="1"/>
</dbReference>
<evidence type="ECO:0000256" key="4">
    <source>
        <dbReference type="ARBA" id="ARBA00022695"/>
    </source>
</evidence>
<organism evidence="15 16">
    <name type="scientific">Candidatus Colwellbacteria bacterium CG10_big_fil_rev_8_21_14_0_10_42_22</name>
    <dbReference type="NCBI Taxonomy" id="1974540"/>
    <lineage>
        <taxon>Bacteria</taxon>
        <taxon>Candidatus Colwelliibacteriota</taxon>
    </lineage>
</organism>
<feature type="zinc finger region" description="CHC2-type" evidence="12">
    <location>
        <begin position="34"/>
        <end position="58"/>
    </location>
</feature>
<keyword evidence="1" id="KW-0240">DNA-directed RNA polymerase</keyword>
<dbReference type="InterPro" id="IPR006171">
    <property type="entry name" value="TOPRIM_dom"/>
</dbReference>
<reference evidence="16" key="1">
    <citation type="submission" date="2017-09" db="EMBL/GenBank/DDBJ databases">
        <title>Depth-based differentiation of microbial function through sediment-hosted aquifers and enrichment of novel symbionts in the deep terrestrial subsurface.</title>
        <authorList>
            <person name="Probst A.J."/>
            <person name="Ladd B."/>
            <person name="Jarett J.K."/>
            <person name="Geller-Mcgrath D.E."/>
            <person name="Sieber C.M.K."/>
            <person name="Emerson J.B."/>
            <person name="Anantharaman K."/>
            <person name="Thomas B.C."/>
            <person name="Malmstrom R."/>
            <person name="Stieglmeier M."/>
            <person name="Klingl A."/>
            <person name="Woyke T."/>
            <person name="Ryan C.M."/>
            <person name="Banfield J.F."/>
        </authorList>
    </citation>
    <scope>NUCLEOTIDE SEQUENCE [LARGE SCALE GENOMIC DNA]</scope>
</reference>
<dbReference type="InterPro" id="IPR002694">
    <property type="entry name" value="Znf_CHC2"/>
</dbReference>
<evidence type="ECO:0000256" key="13">
    <source>
        <dbReference type="SAM" id="Coils"/>
    </source>
</evidence>
<dbReference type="HAMAP" id="MF_00974">
    <property type="entry name" value="DNA_primase_DnaG"/>
    <property type="match status" value="1"/>
</dbReference>
<evidence type="ECO:0000313" key="15">
    <source>
        <dbReference type="EMBL" id="PIR98132.1"/>
    </source>
</evidence>
<dbReference type="FunFam" id="3.90.580.10:FF:000001">
    <property type="entry name" value="DNA primase"/>
    <property type="match status" value="1"/>
</dbReference>
<evidence type="ECO:0000256" key="7">
    <source>
        <dbReference type="ARBA" id="ARBA00022771"/>
    </source>
</evidence>
<gene>
    <name evidence="15" type="ORF">COT89_00230</name>
</gene>
<evidence type="ECO:0000259" key="14">
    <source>
        <dbReference type="PROSITE" id="PS50880"/>
    </source>
</evidence>
<keyword evidence="11" id="KW-0804">Transcription</keyword>
<evidence type="ECO:0000256" key="12">
    <source>
        <dbReference type="PIRSR" id="PIRSR002811-1"/>
    </source>
</evidence>
<keyword evidence="9" id="KW-0460">Magnesium</keyword>
<dbReference type="Gene3D" id="3.90.580.10">
    <property type="entry name" value="Zinc finger, CHC2-type domain"/>
    <property type="match status" value="1"/>
</dbReference>
<dbReference type="SMART" id="SM00400">
    <property type="entry name" value="ZnF_CHCC"/>
    <property type="match status" value="1"/>
</dbReference>
<dbReference type="SMART" id="SM00493">
    <property type="entry name" value="TOPRIM"/>
    <property type="match status" value="1"/>
</dbReference>
<dbReference type="GO" id="GO:0003899">
    <property type="term" value="F:DNA-directed RNA polymerase activity"/>
    <property type="evidence" value="ECO:0007669"/>
    <property type="project" value="InterPro"/>
</dbReference>
<dbReference type="Pfam" id="PF01807">
    <property type="entry name" value="Zn_ribbon_DnaG"/>
    <property type="match status" value="1"/>
</dbReference>
<dbReference type="GO" id="GO:0005737">
    <property type="term" value="C:cytoplasm"/>
    <property type="evidence" value="ECO:0007669"/>
    <property type="project" value="TreeGrafter"/>
</dbReference>
<dbReference type="GO" id="GO:1990077">
    <property type="term" value="C:primosome complex"/>
    <property type="evidence" value="ECO:0007669"/>
    <property type="project" value="UniProtKB-KW"/>
</dbReference>
<dbReference type="InterPro" id="IPR030846">
    <property type="entry name" value="DnaG_bac"/>
</dbReference>
<dbReference type="PROSITE" id="PS50880">
    <property type="entry name" value="TOPRIM"/>
    <property type="match status" value="1"/>
</dbReference>
<dbReference type="PANTHER" id="PTHR30313:SF2">
    <property type="entry name" value="DNA PRIMASE"/>
    <property type="match status" value="1"/>
</dbReference>
<dbReference type="GO" id="GO:0003677">
    <property type="term" value="F:DNA binding"/>
    <property type="evidence" value="ECO:0007669"/>
    <property type="project" value="UniProtKB-KW"/>
</dbReference>
<keyword evidence="6 12" id="KW-0479">Metal-binding</keyword>
<dbReference type="Pfam" id="PF08275">
    <property type="entry name" value="DNAG_N"/>
    <property type="match status" value="1"/>
</dbReference>
<dbReference type="InterPro" id="IPR034151">
    <property type="entry name" value="TOPRIM_DnaG_bac"/>
</dbReference>
<feature type="domain" description="Toprim" evidence="14">
    <location>
        <begin position="249"/>
        <end position="330"/>
    </location>
</feature>
<dbReference type="GO" id="GO:0008270">
    <property type="term" value="F:zinc ion binding"/>
    <property type="evidence" value="ECO:0007669"/>
    <property type="project" value="UniProtKB-KW"/>
</dbReference>
<dbReference type="InterPro" id="IPR006295">
    <property type="entry name" value="DNA_primase_DnaG"/>
</dbReference>
<dbReference type="InterPro" id="IPR036977">
    <property type="entry name" value="DNA_primase_Znf_CHC2"/>
</dbReference>
<dbReference type="InterPro" id="IPR019475">
    <property type="entry name" value="DNA_primase_DnaB-bd"/>
</dbReference>
<dbReference type="InterPro" id="IPR050219">
    <property type="entry name" value="DnaG_primase"/>
</dbReference>
<comment type="cofactor">
    <cofactor evidence="12">
        <name>Zn(2+)</name>
        <dbReference type="ChEBI" id="CHEBI:29105"/>
    </cofactor>
    <text evidence="12">Binds 1 zinc ion per monomer.</text>
</comment>
<dbReference type="EMBL" id="PFAH01000002">
    <property type="protein sequence ID" value="PIR98132.1"/>
    <property type="molecule type" value="Genomic_DNA"/>
</dbReference>
<keyword evidence="7 12" id="KW-0863">Zinc-finger</keyword>
<dbReference type="GO" id="GO:0006269">
    <property type="term" value="P:DNA replication, synthesis of primer"/>
    <property type="evidence" value="ECO:0007669"/>
    <property type="project" value="UniProtKB-KW"/>
</dbReference>
<protein>
    <submittedName>
        <fullName evidence="15">DNA primase</fullName>
    </submittedName>
</protein>
<comment type="caution">
    <text evidence="15">The sequence shown here is derived from an EMBL/GenBank/DDBJ whole genome shotgun (WGS) entry which is preliminary data.</text>
</comment>
<evidence type="ECO:0000256" key="8">
    <source>
        <dbReference type="ARBA" id="ARBA00022833"/>
    </source>
</evidence>
<keyword evidence="13" id="KW-0175">Coiled coil</keyword>
<dbReference type="Pfam" id="PF13155">
    <property type="entry name" value="Toprim_2"/>
    <property type="match status" value="1"/>
</dbReference>
<keyword evidence="2" id="KW-0639">Primosome</keyword>
<evidence type="ECO:0000256" key="5">
    <source>
        <dbReference type="ARBA" id="ARBA00022705"/>
    </source>
</evidence>
<evidence type="ECO:0000256" key="9">
    <source>
        <dbReference type="ARBA" id="ARBA00022842"/>
    </source>
</evidence>
<feature type="non-terminal residue" evidence="15">
    <location>
        <position position="575"/>
    </location>
</feature>
<dbReference type="InterPro" id="IPR013264">
    <property type="entry name" value="DNAG_N"/>
</dbReference>
<evidence type="ECO:0000256" key="2">
    <source>
        <dbReference type="ARBA" id="ARBA00022515"/>
    </source>
</evidence>
<dbReference type="Gene3D" id="3.40.1360.10">
    <property type="match status" value="1"/>
</dbReference>
<sequence>MLPSEEIKEKLDLVEFLKGYLELRPAGKNYKGLCPFHNEKTPSFMVSPDRQIWRCFGCGEGGDIFRFLMRFENLEFYEALRVLAEKAGVDIKKGASADQRQFNTLYEVVNTAKEIYKRELRESKEAIDYLKERNLIGQTVADFEVGFAPRGPEATTMELIKKGYRIEDILRAGLTIKTETGKYIDRFRNRIMFPIHNHFGKVVGFSGRVMPGEREDIAKYMNSPETPIFNKSRVLYGFWQSKKPIRKEQKTLLVEGQMDFLMLWQKGIKETIATSGTALTIDHLRALGRVTNNLVLAFDNDEPGLMAAERVIDMAGSRDFNVLVLNLGKYKDPAEAAEGDVGFLKKAITKSKPAMEYYFDFYLKEEDLKSVANKKTAIRKVLGKIANLSSGVERTHWLRELSYKINIPESELLAEIEALGAPAEEGFERVVEGQDAKKGLSRPELIAERILHILNTRDDLIELVQEYENFIPGVYKQIYDSLSKKEPLTGHAKEVMDLISLYPEFDDSLSTGDLRKEEFKKLLGELEYEYLNLRKDELRREILAFERKNKLEELQKGLKEFDDITRKMQDIRHAK</sequence>
<evidence type="ECO:0000256" key="10">
    <source>
        <dbReference type="ARBA" id="ARBA00023125"/>
    </source>
</evidence>
<dbReference type="GO" id="GO:0000428">
    <property type="term" value="C:DNA-directed RNA polymerase complex"/>
    <property type="evidence" value="ECO:0007669"/>
    <property type="project" value="UniProtKB-KW"/>
</dbReference>
<keyword evidence="4" id="KW-0548">Nucleotidyltransferase</keyword>
<evidence type="ECO:0000256" key="11">
    <source>
        <dbReference type="ARBA" id="ARBA00023163"/>
    </source>
</evidence>
<proteinExistence type="inferred from homology"/>
<keyword evidence="8 12" id="KW-0862">Zinc</keyword>
<keyword evidence="5" id="KW-0235">DNA replication</keyword>
<evidence type="ECO:0000256" key="6">
    <source>
        <dbReference type="ARBA" id="ARBA00022723"/>
    </source>
</evidence>
<evidence type="ECO:0000256" key="1">
    <source>
        <dbReference type="ARBA" id="ARBA00022478"/>
    </source>
</evidence>
<keyword evidence="10" id="KW-0238">DNA-binding</keyword>
<dbReference type="Proteomes" id="UP000231466">
    <property type="component" value="Unassembled WGS sequence"/>
</dbReference>
<dbReference type="InterPro" id="IPR037068">
    <property type="entry name" value="DNA_primase_core_N_sf"/>
</dbReference>
<feature type="coiled-coil region" evidence="13">
    <location>
        <begin position="516"/>
        <end position="555"/>
    </location>
</feature>
<dbReference type="Gene3D" id="3.90.980.10">
    <property type="entry name" value="DNA primase, catalytic core, N-terminal domain"/>
    <property type="match status" value="1"/>
</dbReference>
<dbReference type="Pfam" id="PF10410">
    <property type="entry name" value="DnaB_bind"/>
    <property type="match status" value="1"/>
</dbReference>
<accession>A0A2H0VGA1</accession>
<dbReference type="NCBIfam" id="TIGR01391">
    <property type="entry name" value="dnaG"/>
    <property type="match status" value="1"/>
</dbReference>
<keyword evidence="3" id="KW-0808">Transferase</keyword>